<dbReference type="CDD" id="cd02440">
    <property type="entry name" value="AdoMet_MTases"/>
    <property type="match status" value="1"/>
</dbReference>
<dbReference type="GO" id="GO:0032259">
    <property type="term" value="P:methylation"/>
    <property type="evidence" value="ECO:0007669"/>
    <property type="project" value="UniProtKB-KW"/>
</dbReference>
<dbReference type="SUPFAM" id="SSF53335">
    <property type="entry name" value="S-adenosyl-L-methionine-dependent methyltransferases"/>
    <property type="match status" value="1"/>
</dbReference>
<keyword evidence="2 4" id="KW-0808">Transferase</keyword>
<dbReference type="RefSeq" id="WP_077865195.1">
    <property type="nucleotide sequence ID" value="NZ_LZYZ01000003.1"/>
</dbReference>
<dbReference type="AlphaFoldDB" id="A0A1S8NBP7"/>
<evidence type="ECO:0000256" key="2">
    <source>
        <dbReference type="ARBA" id="ARBA00022679"/>
    </source>
</evidence>
<dbReference type="Gene3D" id="3.40.50.150">
    <property type="entry name" value="Vaccinia Virus protein VP39"/>
    <property type="match status" value="1"/>
</dbReference>
<evidence type="ECO:0000313" key="4">
    <source>
        <dbReference type="EMBL" id="OOM13813.1"/>
    </source>
</evidence>
<dbReference type="InterPro" id="IPR041698">
    <property type="entry name" value="Methyltransf_25"/>
</dbReference>
<dbReference type="Proteomes" id="UP000191154">
    <property type="component" value="Unassembled WGS sequence"/>
</dbReference>
<dbReference type="STRING" id="169679.CSACC_15270"/>
<proteinExistence type="predicted"/>
<comment type="caution">
    <text evidence="4">The sequence shown here is derived from an EMBL/GenBank/DDBJ whole genome shotgun (WGS) entry which is preliminary data.</text>
</comment>
<sequence length="241" mass="27775">MEFYNELSKYYNDIFPTNTTTLTFLLNHLKNRDSILDVACGSGEYTIQLTQNNYNVIGVDLEKEMIKKAKDKAKRMHLNINFQVANMLSLKENFKGNDFSGIFCIGNSLVHLKNIDEIYASLKDMYNLLKHNGNLIIQIINYDRILNHDIKELPTIKNDEAGIEFIRQYEKENNRILFNTILKTMDNQEFKNTVSLLPLTSSDLVSIINKCGFRDVHLYGGFNGCAFNKDKSLPIILVCKK</sequence>
<dbReference type="EMBL" id="LZYZ01000003">
    <property type="protein sequence ID" value="OOM13813.1"/>
    <property type="molecule type" value="Genomic_DNA"/>
</dbReference>
<organism evidence="4 5">
    <name type="scientific">Clostridium saccharobutylicum</name>
    <dbReference type="NCBI Taxonomy" id="169679"/>
    <lineage>
        <taxon>Bacteria</taxon>
        <taxon>Bacillati</taxon>
        <taxon>Bacillota</taxon>
        <taxon>Clostridia</taxon>
        <taxon>Eubacteriales</taxon>
        <taxon>Clostridiaceae</taxon>
        <taxon>Clostridium</taxon>
    </lineage>
</organism>
<name>A0A1S8NBP7_CLOSA</name>
<dbReference type="EC" id="2.1.1.156" evidence="4"/>
<evidence type="ECO:0000259" key="3">
    <source>
        <dbReference type="Pfam" id="PF13649"/>
    </source>
</evidence>
<feature type="domain" description="Methyltransferase" evidence="3">
    <location>
        <begin position="35"/>
        <end position="133"/>
    </location>
</feature>
<dbReference type="GO" id="GO:0008168">
    <property type="term" value="F:methyltransferase activity"/>
    <property type="evidence" value="ECO:0007669"/>
    <property type="project" value="UniProtKB-KW"/>
</dbReference>
<evidence type="ECO:0000256" key="1">
    <source>
        <dbReference type="ARBA" id="ARBA00022603"/>
    </source>
</evidence>
<dbReference type="PANTHER" id="PTHR43861">
    <property type="entry name" value="TRANS-ACONITATE 2-METHYLTRANSFERASE-RELATED"/>
    <property type="match status" value="1"/>
</dbReference>
<gene>
    <name evidence="4" type="ORF">CLOSAC_18990</name>
</gene>
<evidence type="ECO:0000313" key="5">
    <source>
        <dbReference type="Proteomes" id="UP000191154"/>
    </source>
</evidence>
<dbReference type="Pfam" id="PF13649">
    <property type="entry name" value="Methyltransf_25"/>
    <property type="match status" value="1"/>
</dbReference>
<dbReference type="InterPro" id="IPR029063">
    <property type="entry name" value="SAM-dependent_MTases_sf"/>
</dbReference>
<protein>
    <submittedName>
        <fullName evidence="4">Glycine/sarcosine N-methyltransferase</fullName>
        <ecNumber evidence="4">2.1.1.156</ecNumber>
    </submittedName>
</protein>
<accession>A0A1S8NBP7</accession>
<keyword evidence="1 4" id="KW-0489">Methyltransferase</keyword>
<dbReference type="PANTHER" id="PTHR43861:SF1">
    <property type="entry name" value="TRANS-ACONITATE 2-METHYLTRANSFERASE"/>
    <property type="match status" value="1"/>
</dbReference>
<dbReference type="Gene3D" id="2.20.25.110">
    <property type="entry name" value="S-adenosyl-L-methionine-dependent methyltransferases"/>
    <property type="match status" value="1"/>
</dbReference>
<reference evidence="4 5" key="1">
    <citation type="submission" date="2016-05" db="EMBL/GenBank/DDBJ databases">
        <title>Microbial solvent formation.</title>
        <authorList>
            <person name="Poehlein A."/>
            <person name="Montoya Solano J.D."/>
            <person name="Flitsch S."/>
            <person name="Krabben P."/>
            <person name="Duerre P."/>
            <person name="Daniel R."/>
        </authorList>
    </citation>
    <scope>NUCLEOTIDE SEQUENCE [LARGE SCALE GENOMIC DNA]</scope>
    <source>
        <strain evidence="4 5">L1-8</strain>
    </source>
</reference>